<evidence type="ECO:0000259" key="2">
    <source>
        <dbReference type="Pfam" id="PF04717"/>
    </source>
</evidence>
<feature type="compositionally biased region" description="Polar residues" evidence="1">
    <location>
        <begin position="551"/>
        <end position="575"/>
    </location>
</feature>
<feature type="domain" description="Gp5/Type VI secretion system Vgr protein OB-fold" evidence="2">
    <location>
        <begin position="413"/>
        <end position="475"/>
    </location>
</feature>
<dbReference type="InterPro" id="IPR006533">
    <property type="entry name" value="T6SS_Vgr_RhsGE"/>
</dbReference>
<dbReference type="Proteomes" id="UP000317093">
    <property type="component" value="Chromosome"/>
</dbReference>
<keyword evidence="4" id="KW-1185">Reference proteome</keyword>
<dbReference type="SUPFAM" id="SSF69279">
    <property type="entry name" value="Phage tail proteins"/>
    <property type="match status" value="2"/>
</dbReference>
<dbReference type="SUPFAM" id="SSF69349">
    <property type="entry name" value="Phage fibre proteins"/>
    <property type="match status" value="1"/>
</dbReference>
<evidence type="ECO:0000313" key="4">
    <source>
        <dbReference type="Proteomes" id="UP000317093"/>
    </source>
</evidence>
<dbReference type="Pfam" id="PF05954">
    <property type="entry name" value="Phage_GPD"/>
    <property type="match status" value="1"/>
</dbReference>
<dbReference type="RefSeq" id="WP_145254932.1">
    <property type="nucleotide sequence ID" value="NZ_CP036279.1"/>
</dbReference>
<feature type="compositionally biased region" description="Basic and acidic residues" evidence="1">
    <location>
        <begin position="526"/>
        <end position="538"/>
    </location>
</feature>
<dbReference type="Gene3D" id="3.55.50.10">
    <property type="entry name" value="Baseplate protein-like domains"/>
    <property type="match status" value="1"/>
</dbReference>
<dbReference type="EMBL" id="CP036279">
    <property type="protein sequence ID" value="QDU59908.1"/>
    <property type="molecule type" value="Genomic_DNA"/>
</dbReference>
<dbReference type="SUPFAM" id="SSF69255">
    <property type="entry name" value="gp5 N-terminal domain-like"/>
    <property type="match status" value="1"/>
</dbReference>
<name>A0A518AYV3_9BACT</name>
<proteinExistence type="predicted"/>
<feature type="region of interest" description="Disordered" evidence="1">
    <location>
        <begin position="723"/>
        <end position="754"/>
    </location>
</feature>
<dbReference type="InterPro" id="IPR006531">
    <property type="entry name" value="Gp5/Vgr_OB"/>
</dbReference>
<dbReference type="OrthoDB" id="9762420at2"/>
<organism evidence="3 4">
    <name type="scientific">Kolteria novifilia</name>
    <dbReference type="NCBI Taxonomy" id="2527975"/>
    <lineage>
        <taxon>Bacteria</taxon>
        <taxon>Pseudomonadati</taxon>
        <taxon>Planctomycetota</taxon>
        <taxon>Planctomycetia</taxon>
        <taxon>Kolteriales</taxon>
        <taxon>Kolteriaceae</taxon>
        <taxon>Kolteria</taxon>
    </lineage>
</organism>
<evidence type="ECO:0000256" key="1">
    <source>
        <dbReference type="SAM" id="MobiDB-lite"/>
    </source>
</evidence>
<dbReference type="NCBIfam" id="TIGR01646">
    <property type="entry name" value="vgr_GE"/>
    <property type="match status" value="1"/>
</dbReference>
<accession>A0A518AYV3</accession>
<reference evidence="3 4" key="1">
    <citation type="submission" date="2019-02" db="EMBL/GenBank/DDBJ databases">
        <title>Deep-cultivation of Planctomycetes and their phenomic and genomic characterization uncovers novel biology.</title>
        <authorList>
            <person name="Wiegand S."/>
            <person name="Jogler M."/>
            <person name="Boedeker C."/>
            <person name="Pinto D."/>
            <person name="Vollmers J."/>
            <person name="Rivas-Marin E."/>
            <person name="Kohn T."/>
            <person name="Peeters S.H."/>
            <person name="Heuer A."/>
            <person name="Rast P."/>
            <person name="Oberbeckmann S."/>
            <person name="Bunk B."/>
            <person name="Jeske O."/>
            <person name="Meyerdierks A."/>
            <person name="Storesund J.E."/>
            <person name="Kallscheuer N."/>
            <person name="Luecker S."/>
            <person name="Lage O.M."/>
            <person name="Pohl T."/>
            <person name="Merkel B.J."/>
            <person name="Hornburger P."/>
            <person name="Mueller R.-W."/>
            <person name="Bruemmer F."/>
            <person name="Labrenz M."/>
            <person name="Spormann A.M."/>
            <person name="Op den Camp H."/>
            <person name="Overmann J."/>
            <person name="Amann R."/>
            <person name="Jetten M.S.M."/>
            <person name="Mascher T."/>
            <person name="Medema M.H."/>
            <person name="Devos D.P."/>
            <person name="Kaster A.-K."/>
            <person name="Ovreas L."/>
            <person name="Rohde M."/>
            <person name="Galperin M.Y."/>
            <person name="Jogler C."/>
        </authorList>
    </citation>
    <scope>NUCLEOTIDE SEQUENCE [LARGE SCALE GENOMIC DNA]</scope>
    <source>
        <strain evidence="3 4">Pan216</strain>
    </source>
</reference>
<evidence type="ECO:0000313" key="3">
    <source>
        <dbReference type="EMBL" id="QDU59908.1"/>
    </source>
</evidence>
<feature type="region of interest" description="Disordered" evidence="1">
    <location>
        <begin position="523"/>
        <end position="592"/>
    </location>
</feature>
<sequence length="754" mass="83541">MEMSTAYADQMRLHFTTAHSADFPYRLHGITGEEQISRFFKYRLELHAPASVTVDPATILGQQATVRIEHAGRPARLLHGVIAQVERVGRDERHTFIEAVLVPPHVTLHHRRGYQIHEKMTLRNIIAKECEGLPIRIDFHEAIHPHRYSVRYAESPWNYLSRLLEEEGRYCYFEQGDDQCVLVFADTSARATLPPECAALPLQRSFNPSSITSFRRRRQLVPWRGHVWDHHHQAPDLPLSRESTLPPDVACGRERLPLRPPVLNDRVDSAPMELAQRFSATTTSGVADRAGLDGMTEERDRLANVHLQRQASTAISVSGTSPCPSIEVGRLLQLTEAGPDSGEYFVTSLSRSVRIGIKGRDDWETKAYECRFEGLPKELVYRTPRRTPRPCIRGVLTAIVASDIDREIATTDDASVKVTFRWDRRSDPQSCWIRVMRPLAGTGYGMVSIPRKGQEVLIAFRDGDPDQPIVLGSTYNALQPPPENADTLRHREGQWHRSLSGGPEHASQWTVDTKLGSERATLYGQRDSKAASENDHRIVAGNDMTLHVGRSVSSDPSPAEASTSESDVVATTPQPTDEGDSSPATTSPPGNYELVVTGTSSQTVGGDLHKTIHGPLILNQAGSQFSTFEFPQRFVSSGPVNVASAVSHTAAHAASGEICFPVGRLDVGPFLNVRLSASIWRRDRLMCVDVRNYGLENMYTANNWTLTGSRNVNRNISLDTDSTVTTLDTSETSSDGSRSEQSSLSLHSGPSYQV</sequence>
<protein>
    <submittedName>
        <fullName evidence="3">Phage-related baseplate assembly protein</fullName>
    </submittedName>
</protein>
<dbReference type="Gene3D" id="2.30.110.50">
    <property type="match status" value="1"/>
</dbReference>
<dbReference type="Pfam" id="PF04717">
    <property type="entry name" value="Phage_base_V"/>
    <property type="match status" value="1"/>
</dbReference>
<dbReference type="InterPro" id="IPR037026">
    <property type="entry name" value="Vgr_OB-fold_dom_sf"/>
</dbReference>
<dbReference type="AlphaFoldDB" id="A0A518AYV3"/>
<dbReference type="Gene3D" id="4.10.220.110">
    <property type="match status" value="1"/>
</dbReference>
<gene>
    <name evidence="3" type="ORF">Pan216_07410</name>
</gene>
<dbReference type="Gene3D" id="2.40.50.230">
    <property type="entry name" value="Gp5 N-terminal domain"/>
    <property type="match status" value="1"/>
</dbReference>
<dbReference type="KEGG" id="knv:Pan216_07410"/>